<protein>
    <submittedName>
        <fullName evidence="8">Chitinase</fullName>
    </submittedName>
</protein>
<dbReference type="InterPro" id="IPR003610">
    <property type="entry name" value="CBM5/12"/>
</dbReference>
<evidence type="ECO:0000256" key="4">
    <source>
        <dbReference type="RuleBase" id="RU000489"/>
    </source>
</evidence>
<dbReference type="STRING" id="1547445.LO80_08980"/>
<dbReference type="GO" id="GO:0004553">
    <property type="term" value="F:hydrolase activity, hydrolyzing O-glycosyl compounds"/>
    <property type="evidence" value="ECO:0007669"/>
    <property type="project" value="InterPro"/>
</dbReference>
<dbReference type="eggNOG" id="COG3979">
    <property type="taxonomic scope" value="Bacteria"/>
</dbReference>
<gene>
    <name evidence="8" type="ORF">LO80_08980</name>
</gene>
<reference evidence="8 9" key="1">
    <citation type="submission" date="2014-10" db="EMBL/GenBank/DDBJ databases">
        <title>Whole genome sequence of Francisella endociliophora strain FSC1006, isolated from a laboratory culture of the marine ciliate Euplotes raikovi.</title>
        <authorList>
            <person name="Granberg M."/>
            <person name="Backman S."/>
            <person name="Lundmark E."/>
            <person name="Nilsson E."/>
            <person name="Karlsson E."/>
            <person name="Thelaus J."/>
            <person name="Ohrman C."/>
            <person name="Larkeryd A."/>
            <person name="Stenberg P."/>
        </authorList>
    </citation>
    <scope>NUCLEOTIDE SEQUENCE [LARGE SCALE GENOMIC DNA]</scope>
    <source>
        <strain evidence="8 9">FSC1006</strain>
    </source>
</reference>
<organism evidence="8 9">
    <name type="scientific">Candidatus Francisella endociliophora</name>
    <dbReference type="NCBI Taxonomy" id="653937"/>
    <lineage>
        <taxon>Bacteria</taxon>
        <taxon>Pseudomonadati</taxon>
        <taxon>Pseudomonadota</taxon>
        <taxon>Gammaproteobacteria</taxon>
        <taxon>Thiotrichales</taxon>
        <taxon>Francisellaceae</taxon>
        <taxon>Francisella</taxon>
    </lineage>
</organism>
<sequence>MKRKLKLASVVTCALMGVGTFTIADAASWDSGAVYTAGDTVTHNGKEYTAKYWTQNNNPENSGEWGPWSLSNGGSSSDDDNGGGSSEQSAEEWSSSKTYTEGDTVTYNGGSYTAKWWTQGETPNPESKWGVWQYNGEAEQGTGTVSIVLPAKPDFVSSNTKADVQIFKNGVMVAESKDANWGSTTSFDISVGSGADLTVSVPSLDGATGSATPASFNLAKDASQTVSVEYTAPKPAEEGSININAKADVIGNPTTTYTLTNSDGVVVFHGDLNVNNTTSLNSVPASEDGVKYTLEVAGFTTNGYNYTPSKTYSVTVYNYNSSNVNVNFDKKAIPTENVTFSVDGLPSGKSTTLTLTNGSETKEVDLTGNSASIDIAKDGSIWTITAAAMSGYKIAVSPSSFTADQSNQNVNVKITENAAPSTNWPDRAVVGYVRGYDAPWYSQPDTTNEMIQTAMDHGYNVIVYAFAGQDSNGTVTLPKWTDEMKSRVPAQLDIIHSSGGIALLSIGGAVNYFDPNMSGDNAIVTGKAMGKFLAENGYDGLDIDVEHPNASSSVESNFIRYIDAARAEFKSISGKDMYLAAAPQISGNTGSWDGGNAKFAEPMYTQDFLNDAHFDAIFIQTYNQYGGAAFFGKKGFDVGFLSNVFKLLSEETRPDMEQYLVDNNLYVPEGTKIVLGVPDFKDPSVSEAAYKQGTCLADASCSGAGLYDPKDISTDITNGGLGAYNQYGGVMTWILNSDSYQGWTWVDGVKGVAYN</sequence>
<feature type="signal peptide" evidence="6">
    <location>
        <begin position="1"/>
        <end position="26"/>
    </location>
</feature>
<dbReference type="eggNOG" id="COG3469">
    <property type="taxonomic scope" value="Bacteria"/>
</dbReference>
<dbReference type="SMART" id="SM00495">
    <property type="entry name" value="ChtBD3"/>
    <property type="match status" value="2"/>
</dbReference>
<evidence type="ECO:0000256" key="1">
    <source>
        <dbReference type="ARBA" id="ARBA00022801"/>
    </source>
</evidence>
<dbReference type="GO" id="GO:0008061">
    <property type="term" value="F:chitin binding"/>
    <property type="evidence" value="ECO:0007669"/>
    <property type="project" value="InterPro"/>
</dbReference>
<evidence type="ECO:0000259" key="7">
    <source>
        <dbReference type="PROSITE" id="PS51910"/>
    </source>
</evidence>
<evidence type="ECO:0000256" key="5">
    <source>
        <dbReference type="SAM" id="MobiDB-lite"/>
    </source>
</evidence>
<dbReference type="InterPro" id="IPR011583">
    <property type="entry name" value="Chitinase_II/V-like_cat"/>
</dbReference>
<dbReference type="OrthoDB" id="315328at2"/>
<evidence type="ECO:0000313" key="9">
    <source>
        <dbReference type="Proteomes" id="UP000029672"/>
    </source>
</evidence>
<dbReference type="Pfam" id="PF02839">
    <property type="entry name" value="CBM_5_12"/>
    <property type="match status" value="2"/>
</dbReference>
<proteinExistence type="predicted"/>
<dbReference type="HOGENOM" id="CLU_019880_0_0_6"/>
<dbReference type="PROSITE" id="PS51910">
    <property type="entry name" value="GH18_2"/>
    <property type="match status" value="1"/>
</dbReference>
<dbReference type="Gene3D" id="2.10.10.20">
    <property type="entry name" value="Carbohydrate-binding module superfamily 5/12"/>
    <property type="match status" value="2"/>
</dbReference>
<evidence type="ECO:0000256" key="6">
    <source>
        <dbReference type="SAM" id="SignalP"/>
    </source>
</evidence>
<dbReference type="AlphaFoldDB" id="A0A097ER89"/>
<dbReference type="PROSITE" id="PS01095">
    <property type="entry name" value="GH18_1"/>
    <property type="match status" value="1"/>
</dbReference>
<dbReference type="Pfam" id="PF00704">
    <property type="entry name" value="Glyco_hydro_18"/>
    <property type="match status" value="1"/>
</dbReference>
<name>A0A097ER89_9GAMM</name>
<dbReference type="EMBL" id="CP009574">
    <property type="protein sequence ID" value="AIT10091.1"/>
    <property type="molecule type" value="Genomic_DNA"/>
</dbReference>
<dbReference type="SUPFAM" id="SSF51055">
    <property type="entry name" value="Carbohydrate binding domain"/>
    <property type="match status" value="2"/>
</dbReference>
<dbReference type="GO" id="GO:0005576">
    <property type="term" value="C:extracellular region"/>
    <property type="evidence" value="ECO:0007669"/>
    <property type="project" value="InterPro"/>
</dbReference>
<dbReference type="Gene3D" id="3.20.20.80">
    <property type="entry name" value="Glycosidases"/>
    <property type="match status" value="1"/>
</dbReference>
<evidence type="ECO:0000313" key="8">
    <source>
        <dbReference type="EMBL" id="AIT10091.1"/>
    </source>
</evidence>
<accession>A0A097ER89</accession>
<dbReference type="SUPFAM" id="SSF51445">
    <property type="entry name" value="(Trans)glycosidases"/>
    <property type="match status" value="1"/>
</dbReference>
<dbReference type="GO" id="GO:0005975">
    <property type="term" value="P:carbohydrate metabolic process"/>
    <property type="evidence" value="ECO:0007669"/>
    <property type="project" value="InterPro"/>
</dbReference>
<dbReference type="InterPro" id="IPR017853">
    <property type="entry name" value="GH"/>
</dbReference>
<keyword evidence="2" id="KW-0119">Carbohydrate metabolism</keyword>
<dbReference type="SMART" id="SM00636">
    <property type="entry name" value="Glyco_18"/>
    <property type="match status" value="1"/>
</dbReference>
<dbReference type="CDD" id="cd12215">
    <property type="entry name" value="ChiC_BD"/>
    <property type="match status" value="2"/>
</dbReference>
<keyword evidence="9" id="KW-1185">Reference proteome</keyword>
<dbReference type="KEGG" id="frf:LO80_08980"/>
<feature type="domain" description="GH18" evidence="7">
    <location>
        <begin position="431"/>
        <end position="755"/>
    </location>
</feature>
<keyword evidence="1 4" id="KW-0378">Hydrolase</keyword>
<keyword evidence="6" id="KW-0732">Signal</keyword>
<dbReference type="InterPro" id="IPR001579">
    <property type="entry name" value="Glyco_hydro_18_chit_AS"/>
</dbReference>
<dbReference type="InterPro" id="IPR001223">
    <property type="entry name" value="Glyco_hydro18_cat"/>
</dbReference>
<feature type="compositionally biased region" description="Low complexity" evidence="5">
    <location>
        <begin position="86"/>
        <end position="96"/>
    </location>
</feature>
<dbReference type="GO" id="GO:0030246">
    <property type="term" value="F:carbohydrate binding"/>
    <property type="evidence" value="ECO:0007669"/>
    <property type="project" value="InterPro"/>
</dbReference>
<dbReference type="Proteomes" id="UP000029672">
    <property type="component" value="Chromosome"/>
</dbReference>
<feature type="region of interest" description="Disordered" evidence="5">
    <location>
        <begin position="53"/>
        <end position="101"/>
    </location>
</feature>
<keyword evidence="3 4" id="KW-0326">Glycosidase</keyword>
<evidence type="ECO:0000256" key="2">
    <source>
        <dbReference type="ARBA" id="ARBA00023277"/>
    </source>
</evidence>
<dbReference type="InterPro" id="IPR036573">
    <property type="entry name" value="CBM_sf_5/12"/>
</dbReference>
<dbReference type="RefSeq" id="WP_040010465.1">
    <property type="nucleotide sequence ID" value="NZ_CP009574.1"/>
</dbReference>
<evidence type="ECO:0000256" key="3">
    <source>
        <dbReference type="ARBA" id="ARBA00023295"/>
    </source>
</evidence>
<feature type="chain" id="PRO_5001930112" evidence="6">
    <location>
        <begin position="27"/>
        <end position="755"/>
    </location>
</feature>